<name>A0A7S4DY94_9EUKA</name>
<feature type="domain" description="EF-hand" evidence="3">
    <location>
        <begin position="17"/>
        <end position="52"/>
    </location>
</feature>
<reference evidence="4" key="1">
    <citation type="submission" date="2021-01" db="EMBL/GenBank/DDBJ databases">
        <authorList>
            <person name="Corre E."/>
            <person name="Pelletier E."/>
            <person name="Niang G."/>
            <person name="Scheremetjew M."/>
            <person name="Finn R."/>
            <person name="Kale V."/>
            <person name="Holt S."/>
            <person name="Cochrane G."/>
            <person name="Meng A."/>
            <person name="Brown T."/>
            <person name="Cohen L."/>
        </authorList>
    </citation>
    <scope>NUCLEOTIDE SEQUENCE</scope>
    <source>
        <strain evidence="4">CCCM811</strain>
    </source>
</reference>
<dbReference type="GO" id="GO:0005509">
    <property type="term" value="F:calcium ion binding"/>
    <property type="evidence" value="ECO:0007669"/>
    <property type="project" value="InterPro"/>
</dbReference>
<dbReference type="InterPro" id="IPR018247">
    <property type="entry name" value="EF_Hand_1_Ca_BS"/>
</dbReference>
<dbReference type="Pfam" id="PF13499">
    <property type="entry name" value="EF-hand_7"/>
    <property type="match status" value="1"/>
</dbReference>
<evidence type="ECO:0000313" key="4">
    <source>
        <dbReference type="EMBL" id="CAE0678508.1"/>
    </source>
</evidence>
<feature type="compositionally biased region" description="Basic residues" evidence="2">
    <location>
        <begin position="169"/>
        <end position="183"/>
    </location>
</feature>
<evidence type="ECO:0000259" key="3">
    <source>
        <dbReference type="PROSITE" id="PS50222"/>
    </source>
</evidence>
<dbReference type="PROSITE" id="PS00018">
    <property type="entry name" value="EF_HAND_1"/>
    <property type="match status" value="2"/>
</dbReference>
<dbReference type="SMART" id="SM00054">
    <property type="entry name" value="EFh"/>
    <property type="match status" value="3"/>
</dbReference>
<keyword evidence="1" id="KW-0106">Calcium</keyword>
<gene>
    <name evidence="4" type="ORF">LGLO00237_LOCUS30290</name>
</gene>
<accession>A0A7S4DY94</accession>
<dbReference type="Gene3D" id="1.10.238.10">
    <property type="entry name" value="EF-hand"/>
    <property type="match status" value="2"/>
</dbReference>
<sequence>MTVKEFEGALLKAGVKIEKKDAELVFEGLDVDKNKELSFKEFLVYIAIGHLSQTFSSFKEVEKSKEAFEAALKLFMAFDKSSIGVVSTSEMLVLLKGIGGGEDPKGELAKSRMSELDPNGDGYVTFIEFLHAFEGWVGVDDDEADAGEETEVLEVSLARPSISTEKKKLPMHKRKSSSVHFNK</sequence>
<dbReference type="SUPFAM" id="SSF47473">
    <property type="entry name" value="EF-hand"/>
    <property type="match status" value="1"/>
</dbReference>
<dbReference type="EMBL" id="HBIV01043164">
    <property type="protein sequence ID" value="CAE0678508.1"/>
    <property type="molecule type" value="Transcribed_RNA"/>
</dbReference>
<dbReference type="AlphaFoldDB" id="A0A7S4DY94"/>
<dbReference type="PROSITE" id="PS50222">
    <property type="entry name" value="EF_HAND_2"/>
    <property type="match status" value="2"/>
</dbReference>
<organism evidence="4">
    <name type="scientific">Lotharella globosa</name>
    <dbReference type="NCBI Taxonomy" id="91324"/>
    <lineage>
        <taxon>Eukaryota</taxon>
        <taxon>Sar</taxon>
        <taxon>Rhizaria</taxon>
        <taxon>Cercozoa</taxon>
        <taxon>Chlorarachniophyceae</taxon>
        <taxon>Lotharella</taxon>
    </lineage>
</organism>
<dbReference type="InterPro" id="IPR011992">
    <property type="entry name" value="EF-hand-dom_pair"/>
</dbReference>
<evidence type="ECO:0000256" key="2">
    <source>
        <dbReference type="SAM" id="MobiDB-lite"/>
    </source>
</evidence>
<feature type="domain" description="EF-hand" evidence="3">
    <location>
        <begin position="104"/>
        <end position="139"/>
    </location>
</feature>
<dbReference type="InterPro" id="IPR002048">
    <property type="entry name" value="EF_hand_dom"/>
</dbReference>
<protein>
    <recommendedName>
        <fullName evidence="3">EF-hand domain-containing protein</fullName>
    </recommendedName>
</protein>
<evidence type="ECO:0000256" key="1">
    <source>
        <dbReference type="ARBA" id="ARBA00022837"/>
    </source>
</evidence>
<feature type="region of interest" description="Disordered" evidence="2">
    <location>
        <begin position="164"/>
        <end position="183"/>
    </location>
</feature>
<proteinExistence type="predicted"/>